<sequence length="97" mass="10339">MEGRVDGRVVVSLPPSLSARRSNRACLSFSVQLNDVVRRRGTTRGGFGRIAGNGSGEGEKRARALHWMGAKAPRGGGEPRDGWNEPGQTDLSCSTIC</sequence>
<evidence type="ECO:0000313" key="2">
    <source>
        <dbReference type="EMBL" id="KAL0112499.1"/>
    </source>
</evidence>
<protein>
    <submittedName>
        <fullName evidence="2">Uncharacterized protein</fullName>
    </submittedName>
</protein>
<feature type="compositionally biased region" description="Polar residues" evidence="1">
    <location>
        <begin position="86"/>
        <end position="97"/>
    </location>
</feature>
<dbReference type="EMBL" id="JADYXP020000012">
    <property type="protein sequence ID" value="KAL0112499.1"/>
    <property type="molecule type" value="Genomic_DNA"/>
</dbReference>
<feature type="region of interest" description="Disordered" evidence="1">
    <location>
        <begin position="70"/>
        <end position="97"/>
    </location>
</feature>
<name>A0AAW2FD75_9HYME</name>
<evidence type="ECO:0000256" key="1">
    <source>
        <dbReference type="SAM" id="MobiDB-lite"/>
    </source>
</evidence>
<dbReference type="AlphaFoldDB" id="A0AAW2FD75"/>
<comment type="caution">
    <text evidence="2">The sequence shown here is derived from an EMBL/GenBank/DDBJ whole genome shotgun (WGS) entry which is preliminary data.</text>
</comment>
<organism evidence="2 3">
    <name type="scientific">Cardiocondyla obscurior</name>
    <dbReference type="NCBI Taxonomy" id="286306"/>
    <lineage>
        <taxon>Eukaryota</taxon>
        <taxon>Metazoa</taxon>
        <taxon>Ecdysozoa</taxon>
        <taxon>Arthropoda</taxon>
        <taxon>Hexapoda</taxon>
        <taxon>Insecta</taxon>
        <taxon>Pterygota</taxon>
        <taxon>Neoptera</taxon>
        <taxon>Endopterygota</taxon>
        <taxon>Hymenoptera</taxon>
        <taxon>Apocrita</taxon>
        <taxon>Aculeata</taxon>
        <taxon>Formicoidea</taxon>
        <taxon>Formicidae</taxon>
        <taxon>Myrmicinae</taxon>
        <taxon>Cardiocondyla</taxon>
    </lineage>
</organism>
<keyword evidence="3" id="KW-1185">Reference proteome</keyword>
<accession>A0AAW2FD75</accession>
<gene>
    <name evidence="2" type="ORF">PUN28_012073</name>
</gene>
<reference evidence="2 3" key="1">
    <citation type="submission" date="2023-03" db="EMBL/GenBank/DDBJ databases">
        <title>High recombination rates correlate with genetic variation in Cardiocondyla obscurior ants.</title>
        <authorList>
            <person name="Errbii M."/>
        </authorList>
    </citation>
    <scope>NUCLEOTIDE SEQUENCE [LARGE SCALE GENOMIC DNA]</scope>
    <source>
        <strain evidence="2">Alpha-2009</strain>
        <tissue evidence="2">Whole body</tissue>
    </source>
</reference>
<proteinExistence type="predicted"/>
<evidence type="ECO:0000313" key="3">
    <source>
        <dbReference type="Proteomes" id="UP001430953"/>
    </source>
</evidence>
<dbReference type="Proteomes" id="UP001430953">
    <property type="component" value="Unassembled WGS sequence"/>
</dbReference>